<feature type="transmembrane region" description="Helical" evidence="1">
    <location>
        <begin position="64"/>
        <end position="86"/>
    </location>
</feature>
<organism evidence="2 3">
    <name type="scientific">Prescottella agglutinans</name>
    <dbReference type="NCBI Taxonomy" id="1644129"/>
    <lineage>
        <taxon>Bacteria</taxon>
        <taxon>Bacillati</taxon>
        <taxon>Actinomycetota</taxon>
        <taxon>Actinomycetes</taxon>
        <taxon>Mycobacteriales</taxon>
        <taxon>Nocardiaceae</taxon>
        <taxon>Prescottella</taxon>
    </lineage>
</organism>
<comment type="caution">
    <text evidence="2">The sequence shown here is derived from an EMBL/GenBank/DDBJ whole genome shotgun (WGS) entry which is preliminary data.</text>
</comment>
<feature type="transmembrane region" description="Helical" evidence="1">
    <location>
        <begin position="34"/>
        <end position="58"/>
    </location>
</feature>
<proteinExistence type="predicted"/>
<dbReference type="Proteomes" id="UP001160334">
    <property type="component" value="Unassembled WGS sequence"/>
</dbReference>
<name>A0ABT6MJ24_9NOCA</name>
<accession>A0ABT6MJ24</accession>
<protein>
    <submittedName>
        <fullName evidence="2">Uncharacterized protein</fullName>
    </submittedName>
</protein>
<keyword evidence="1" id="KW-0472">Membrane</keyword>
<keyword evidence="3" id="KW-1185">Reference proteome</keyword>
<gene>
    <name evidence="2" type="ORF">M2280_005553</name>
</gene>
<evidence type="ECO:0000313" key="2">
    <source>
        <dbReference type="EMBL" id="MDH6284295.1"/>
    </source>
</evidence>
<keyword evidence="1" id="KW-0812">Transmembrane</keyword>
<dbReference type="EMBL" id="JARXVC010000020">
    <property type="protein sequence ID" value="MDH6284295.1"/>
    <property type="molecule type" value="Genomic_DNA"/>
</dbReference>
<keyword evidence="1" id="KW-1133">Transmembrane helix</keyword>
<evidence type="ECO:0000256" key="1">
    <source>
        <dbReference type="SAM" id="Phobius"/>
    </source>
</evidence>
<evidence type="ECO:0000313" key="3">
    <source>
        <dbReference type="Proteomes" id="UP001160334"/>
    </source>
</evidence>
<sequence length="277" mass="29220">MKHTLNMYRGRLSRDAVVAAPSVNTAASETVRTLAFFGGCFFGLVPALSGMLGVAAGINNDPDVLLLPATMMVVIGLAVMGAAVGAHRLTRARERKHGVLIAADIEAAPQTLSLPLMDALTAADTIRESRAYQEKWLADVNVDAALWDLAQHVMTGTEIERALDGAGEGTDAATLAEGTAARDACTEHVAAAAARLADLASRVEAFDLELGEPDRLAKLEEARARRERIEAQHRARLATAAADVAAIVPAVDETTDRIAGQLDAYTDRVAMTAKTLV</sequence>
<reference evidence="2 3" key="1">
    <citation type="submission" date="2023-04" db="EMBL/GenBank/DDBJ databases">
        <title>Forest soil microbial communities from Buena Vista Peninsula, Colon Province, Panama.</title>
        <authorList>
            <person name="Bouskill N."/>
        </authorList>
    </citation>
    <scope>NUCLEOTIDE SEQUENCE [LARGE SCALE GENOMIC DNA]</scope>
    <source>
        <strain evidence="2 3">CFH S0262</strain>
    </source>
</reference>
<dbReference type="RefSeq" id="WP_280763523.1">
    <property type="nucleotide sequence ID" value="NZ_JARXVC010000020.1"/>
</dbReference>